<dbReference type="SUPFAM" id="SSF48452">
    <property type="entry name" value="TPR-like"/>
    <property type="match status" value="2"/>
</dbReference>
<evidence type="ECO:0000313" key="5">
    <source>
        <dbReference type="Proteomes" id="UP001501081"/>
    </source>
</evidence>
<feature type="repeat" description="TPR" evidence="3">
    <location>
        <begin position="285"/>
        <end position="318"/>
    </location>
</feature>
<evidence type="ECO:0000256" key="1">
    <source>
        <dbReference type="ARBA" id="ARBA00022737"/>
    </source>
</evidence>
<dbReference type="Pfam" id="PF13181">
    <property type="entry name" value="TPR_8"/>
    <property type="match status" value="2"/>
</dbReference>
<accession>A0ABP7NWC7</accession>
<dbReference type="SMART" id="SM00028">
    <property type="entry name" value="TPR"/>
    <property type="match status" value="5"/>
</dbReference>
<organism evidence="4 5">
    <name type="scientific">Pedobacter ginsengiterrae</name>
    <dbReference type="NCBI Taxonomy" id="871696"/>
    <lineage>
        <taxon>Bacteria</taxon>
        <taxon>Pseudomonadati</taxon>
        <taxon>Bacteroidota</taxon>
        <taxon>Sphingobacteriia</taxon>
        <taxon>Sphingobacteriales</taxon>
        <taxon>Sphingobacteriaceae</taxon>
        <taxon>Pedobacter</taxon>
    </lineage>
</organism>
<keyword evidence="1" id="KW-0677">Repeat</keyword>
<dbReference type="Gene3D" id="1.25.40.10">
    <property type="entry name" value="Tetratricopeptide repeat domain"/>
    <property type="match status" value="2"/>
</dbReference>
<name>A0ABP7NWC7_9SPHI</name>
<dbReference type="Proteomes" id="UP001501081">
    <property type="component" value="Unassembled WGS sequence"/>
</dbReference>
<dbReference type="PROSITE" id="PS50005">
    <property type="entry name" value="TPR"/>
    <property type="match status" value="2"/>
</dbReference>
<reference evidence="5" key="1">
    <citation type="journal article" date="2019" name="Int. J. Syst. Evol. Microbiol.">
        <title>The Global Catalogue of Microorganisms (GCM) 10K type strain sequencing project: providing services to taxonomists for standard genome sequencing and annotation.</title>
        <authorList>
            <consortium name="The Broad Institute Genomics Platform"/>
            <consortium name="The Broad Institute Genome Sequencing Center for Infectious Disease"/>
            <person name="Wu L."/>
            <person name="Ma J."/>
        </authorList>
    </citation>
    <scope>NUCLEOTIDE SEQUENCE [LARGE SCALE GENOMIC DNA]</scope>
    <source>
        <strain evidence="5">JCM 17338</strain>
    </source>
</reference>
<dbReference type="Pfam" id="PF07720">
    <property type="entry name" value="TPR_3"/>
    <property type="match status" value="1"/>
</dbReference>
<sequence>MLLSLALFAQSEPAIDKEKLFDLYQSQKYGEAAVYLKSVYGDDVNDFKIITQIGYCYLMNGDNAEAEKFYIRAYQQQPQNLPVLFSIARLNSKRGNVEKAKFYYGEIVKIDSNNFSVYKLLAGLYNSNKDSTKLIYLLKASKINPQEGDVAYDLADVYMKFQDREKAYQVLNVAIAADTGNIVLQKAILPVANFLKKYHEVIISGEKILLADADPNVIKDVAKAYYYLKNYQKAINLFKLLELSNMQNETTLYLTALCYRGIKNYPLATTYTKRTIDEGISTNTAEYYALLGLVYSESDKVSQANAAYKKGLEYKATPNIYYHLAVLYDTKLKQMKNARKYYNLYLKSKPNAKDNKEEIAFVKSRIEQIKSTD</sequence>
<proteinExistence type="predicted"/>
<evidence type="ECO:0000313" key="4">
    <source>
        <dbReference type="EMBL" id="GAA3955346.1"/>
    </source>
</evidence>
<dbReference type="InterPro" id="IPR051012">
    <property type="entry name" value="CellSynth/LPSAsmb/PSIAsmb"/>
</dbReference>
<evidence type="ECO:0000256" key="2">
    <source>
        <dbReference type="ARBA" id="ARBA00022803"/>
    </source>
</evidence>
<dbReference type="Pfam" id="PF14559">
    <property type="entry name" value="TPR_19"/>
    <property type="match status" value="1"/>
</dbReference>
<keyword evidence="2 3" id="KW-0802">TPR repeat</keyword>
<feature type="repeat" description="TPR" evidence="3">
    <location>
        <begin position="47"/>
        <end position="80"/>
    </location>
</feature>
<dbReference type="InterPro" id="IPR011990">
    <property type="entry name" value="TPR-like_helical_dom_sf"/>
</dbReference>
<dbReference type="PANTHER" id="PTHR45586:SF1">
    <property type="entry name" value="LIPOPOLYSACCHARIDE ASSEMBLY PROTEIN B"/>
    <property type="match status" value="1"/>
</dbReference>
<dbReference type="PANTHER" id="PTHR45586">
    <property type="entry name" value="TPR REPEAT-CONTAINING PROTEIN PA4667"/>
    <property type="match status" value="1"/>
</dbReference>
<gene>
    <name evidence="4" type="ORF">GCM10022246_06790</name>
</gene>
<dbReference type="InterPro" id="IPR011716">
    <property type="entry name" value="TPR-3"/>
</dbReference>
<dbReference type="InterPro" id="IPR019734">
    <property type="entry name" value="TPR_rpt"/>
</dbReference>
<comment type="caution">
    <text evidence="4">The sequence shown here is derived from an EMBL/GenBank/DDBJ whole genome shotgun (WGS) entry which is preliminary data.</text>
</comment>
<protein>
    <recommendedName>
        <fullName evidence="6">Tetratricopeptide repeat protein</fullName>
    </recommendedName>
</protein>
<evidence type="ECO:0000256" key="3">
    <source>
        <dbReference type="PROSITE-ProRule" id="PRU00339"/>
    </source>
</evidence>
<evidence type="ECO:0008006" key="6">
    <source>
        <dbReference type="Google" id="ProtNLM"/>
    </source>
</evidence>
<keyword evidence="5" id="KW-1185">Reference proteome</keyword>
<dbReference type="EMBL" id="BAABAK010000003">
    <property type="protein sequence ID" value="GAA3955346.1"/>
    <property type="molecule type" value="Genomic_DNA"/>
</dbReference>